<dbReference type="Proteomes" id="UP000887159">
    <property type="component" value="Unassembled WGS sequence"/>
</dbReference>
<gene>
    <name evidence="1" type="ORF">TNCV_3089031</name>
</gene>
<keyword evidence="2" id="KW-1185">Reference proteome</keyword>
<evidence type="ECO:0000313" key="1">
    <source>
        <dbReference type="EMBL" id="GFX94674.1"/>
    </source>
</evidence>
<dbReference type="EMBL" id="BMAU01021178">
    <property type="protein sequence ID" value="GFX94674.1"/>
    <property type="molecule type" value="Genomic_DNA"/>
</dbReference>
<protein>
    <submittedName>
        <fullName evidence="1">Uncharacterized protein</fullName>
    </submittedName>
</protein>
<reference evidence="1" key="1">
    <citation type="submission" date="2020-08" db="EMBL/GenBank/DDBJ databases">
        <title>Multicomponent nature underlies the extraordinary mechanical properties of spider dragline silk.</title>
        <authorList>
            <person name="Kono N."/>
            <person name="Nakamura H."/>
            <person name="Mori M."/>
            <person name="Yoshida Y."/>
            <person name="Ohtoshi R."/>
            <person name="Malay A.D."/>
            <person name="Moran D.A.P."/>
            <person name="Tomita M."/>
            <person name="Numata K."/>
            <person name="Arakawa K."/>
        </authorList>
    </citation>
    <scope>NUCLEOTIDE SEQUENCE</scope>
</reference>
<organism evidence="1 2">
    <name type="scientific">Trichonephila clavipes</name>
    <name type="common">Golden silk orbweaver</name>
    <name type="synonym">Nephila clavipes</name>
    <dbReference type="NCBI Taxonomy" id="2585209"/>
    <lineage>
        <taxon>Eukaryota</taxon>
        <taxon>Metazoa</taxon>
        <taxon>Ecdysozoa</taxon>
        <taxon>Arthropoda</taxon>
        <taxon>Chelicerata</taxon>
        <taxon>Arachnida</taxon>
        <taxon>Araneae</taxon>
        <taxon>Araneomorphae</taxon>
        <taxon>Entelegynae</taxon>
        <taxon>Araneoidea</taxon>
        <taxon>Nephilidae</taxon>
        <taxon>Trichonephila</taxon>
    </lineage>
</organism>
<comment type="caution">
    <text evidence="1">The sequence shown here is derived from an EMBL/GenBank/DDBJ whole genome shotgun (WGS) entry which is preliminary data.</text>
</comment>
<sequence length="126" mass="14233">MTWCTPQFKIAAVYHTMVYFKESANYPVPQAMTRAEFFFKRRSLANAVRPRGWIKSADVKRKCNGKCVLVSVRSNISKSCTTTENDVSKNQSSADSAIRLPNRSILNSNTADITEYSVDAHQTTLY</sequence>
<name>A0A8X6RLL6_TRICX</name>
<evidence type="ECO:0000313" key="2">
    <source>
        <dbReference type="Proteomes" id="UP000887159"/>
    </source>
</evidence>
<accession>A0A8X6RLL6</accession>
<dbReference type="AlphaFoldDB" id="A0A8X6RLL6"/>
<proteinExistence type="predicted"/>